<evidence type="ECO:0000313" key="1">
    <source>
        <dbReference type="EMBL" id="MBD8019371.1"/>
    </source>
</evidence>
<accession>A0ABR8WRP5</accession>
<name>A0ABR8WRP5_9MICO</name>
<protein>
    <submittedName>
        <fullName evidence="1">Uncharacterized protein</fullName>
    </submittedName>
</protein>
<proteinExistence type="predicted"/>
<dbReference type="Proteomes" id="UP000651517">
    <property type="component" value="Unassembled WGS sequence"/>
</dbReference>
<comment type="caution">
    <text evidence="1">The sequence shown here is derived from an EMBL/GenBank/DDBJ whole genome shotgun (WGS) entry which is preliminary data.</text>
</comment>
<keyword evidence="2" id="KW-1185">Reference proteome</keyword>
<dbReference type="EMBL" id="JACSPY010000001">
    <property type="protein sequence ID" value="MBD8019371.1"/>
    <property type="molecule type" value="Genomic_DNA"/>
</dbReference>
<organism evidence="1 2">
    <name type="scientific">Brevibacterium gallinarum</name>
    <dbReference type="NCBI Taxonomy" id="2762220"/>
    <lineage>
        <taxon>Bacteria</taxon>
        <taxon>Bacillati</taxon>
        <taxon>Actinomycetota</taxon>
        <taxon>Actinomycetes</taxon>
        <taxon>Micrococcales</taxon>
        <taxon>Brevibacteriaceae</taxon>
        <taxon>Brevibacterium</taxon>
    </lineage>
</organism>
<sequence>MSEPEAVRAEVRLVSGEMLRSKWLKGDEAAPMIDFANRISEISWLGIPELGGDVVAVKGDQIAYIRIIERVRQGDNGDG</sequence>
<reference evidence="1 2" key="1">
    <citation type="submission" date="2020-08" db="EMBL/GenBank/DDBJ databases">
        <title>A Genomic Blueprint of the Chicken Gut Microbiome.</title>
        <authorList>
            <person name="Gilroy R."/>
            <person name="Ravi A."/>
            <person name="Getino M."/>
            <person name="Pursley I."/>
            <person name="Horton D.L."/>
            <person name="Alikhan N.-F."/>
            <person name="Baker D."/>
            <person name="Gharbi K."/>
            <person name="Hall N."/>
            <person name="Watson M."/>
            <person name="Adriaenssens E.M."/>
            <person name="Foster-Nyarko E."/>
            <person name="Jarju S."/>
            <person name="Secka A."/>
            <person name="Antonio M."/>
            <person name="Oren A."/>
            <person name="Chaudhuri R."/>
            <person name="La Ragione R.M."/>
            <person name="Hildebrand F."/>
            <person name="Pallen M.J."/>
        </authorList>
    </citation>
    <scope>NUCLEOTIDE SEQUENCE [LARGE SCALE GENOMIC DNA]</scope>
    <source>
        <strain evidence="1 2">Re57</strain>
    </source>
</reference>
<gene>
    <name evidence="1" type="ORF">H9634_01050</name>
</gene>
<dbReference type="RefSeq" id="WP_191724973.1">
    <property type="nucleotide sequence ID" value="NZ_JACSPY010000001.1"/>
</dbReference>
<evidence type="ECO:0000313" key="2">
    <source>
        <dbReference type="Proteomes" id="UP000651517"/>
    </source>
</evidence>